<proteinExistence type="predicted"/>
<keyword evidence="2" id="KW-1185">Reference proteome</keyword>
<dbReference type="GeneID" id="64671945"/>
<dbReference type="Proteomes" id="UP001195769">
    <property type="component" value="Unassembled WGS sequence"/>
</dbReference>
<reference evidence="1" key="1">
    <citation type="journal article" date="2020" name="New Phytol.">
        <title>Comparative genomics reveals dynamic genome evolution in host specialist ectomycorrhizal fungi.</title>
        <authorList>
            <person name="Lofgren L.A."/>
            <person name="Nguyen N.H."/>
            <person name="Vilgalys R."/>
            <person name="Ruytinx J."/>
            <person name="Liao H.L."/>
            <person name="Branco S."/>
            <person name="Kuo A."/>
            <person name="LaButti K."/>
            <person name="Lipzen A."/>
            <person name="Andreopoulos W."/>
            <person name="Pangilinan J."/>
            <person name="Riley R."/>
            <person name="Hundley H."/>
            <person name="Na H."/>
            <person name="Barry K."/>
            <person name="Grigoriev I.V."/>
            <person name="Stajich J.E."/>
            <person name="Kennedy P.G."/>
        </authorList>
    </citation>
    <scope>NUCLEOTIDE SEQUENCE</scope>
    <source>
        <strain evidence="1">FC203</strain>
    </source>
</reference>
<evidence type="ECO:0000313" key="1">
    <source>
        <dbReference type="EMBL" id="KAG1893545.1"/>
    </source>
</evidence>
<accession>A0AAD4DTA2</accession>
<organism evidence="1 2">
    <name type="scientific">Suillus fuscotomentosus</name>
    <dbReference type="NCBI Taxonomy" id="1912939"/>
    <lineage>
        <taxon>Eukaryota</taxon>
        <taxon>Fungi</taxon>
        <taxon>Dikarya</taxon>
        <taxon>Basidiomycota</taxon>
        <taxon>Agaricomycotina</taxon>
        <taxon>Agaricomycetes</taxon>
        <taxon>Agaricomycetidae</taxon>
        <taxon>Boletales</taxon>
        <taxon>Suillineae</taxon>
        <taxon>Suillaceae</taxon>
        <taxon>Suillus</taxon>
    </lineage>
</organism>
<dbReference type="RefSeq" id="XP_041219121.1">
    <property type="nucleotide sequence ID" value="XM_041377647.1"/>
</dbReference>
<dbReference type="AlphaFoldDB" id="A0AAD4DTA2"/>
<dbReference type="EMBL" id="JABBWK010000096">
    <property type="protein sequence ID" value="KAG1893545.1"/>
    <property type="molecule type" value="Genomic_DNA"/>
</dbReference>
<sequence>MHNCTSPEAGIRRRETAVPSTLLVLPAGRHCRPCARWPVTNVTEWRSTFHKQGIRLKARSESQMGVRMVSDGTDALFTGPNMVLSGSPWRSTANNDPSADFSSTYRSLLRARQNRGNRWTQEHYDGARAWITGPSRATARVSCSIFSMSDTIKPFFAAFSTVFYQVPHSQASGTLETHAHVLVLKQGLALRQTHDTHATLPGRFTASLLPSIIVLRWFFHSAKIWHS</sequence>
<protein>
    <submittedName>
        <fullName evidence="1">Uncharacterized protein</fullName>
    </submittedName>
</protein>
<gene>
    <name evidence="1" type="ORF">F5891DRAFT_985772</name>
</gene>
<comment type="caution">
    <text evidence="1">The sequence shown here is derived from an EMBL/GenBank/DDBJ whole genome shotgun (WGS) entry which is preliminary data.</text>
</comment>
<evidence type="ECO:0000313" key="2">
    <source>
        <dbReference type="Proteomes" id="UP001195769"/>
    </source>
</evidence>
<name>A0AAD4DTA2_9AGAM</name>